<proteinExistence type="predicted"/>
<dbReference type="SUPFAM" id="SSF50156">
    <property type="entry name" value="PDZ domain-like"/>
    <property type="match status" value="1"/>
</dbReference>
<dbReference type="InterPro" id="IPR036034">
    <property type="entry name" value="PDZ_sf"/>
</dbReference>
<comment type="caution">
    <text evidence="3">The sequence shown here is derived from an EMBL/GenBank/DDBJ whole genome shotgun (WGS) entry which is preliminary data.</text>
</comment>
<gene>
    <name evidence="3" type="ORF">ACFPN1_13450</name>
</gene>
<dbReference type="Pfam" id="PF13180">
    <property type="entry name" value="PDZ_2"/>
    <property type="match status" value="1"/>
</dbReference>
<dbReference type="Proteomes" id="UP001596036">
    <property type="component" value="Unassembled WGS sequence"/>
</dbReference>
<dbReference type="InterPro" id="IPR001478">
    <property type="entry name" value="PDZ"/>
</dbReference>
<dbReference type="Gene3D" id="2.30.42.10">
    <property type="match status" value="1"/>
</dbReference>
<reference evidence="4" key="1">
    <citation type="journal article" date="2019" name="Int. J. Syst. Evol. Microbiol.">
        <title>The Global Catalogue of Microorganisms (GCM) 10K type strain sequencing project: providing services to taxonomists for standard genome sequencing and annotation.</title>
        <authorList>
            <consortium name="The Broad Institute Genomics Platform"/>
            <consortium name="The Broad Institute Genome Sequencing Center for Infectious Disease"/>
            <person name="Wu L."/>
            <person name="Ma J."/>
        </authorList>
    </citation>
    <scope>NUCLEOTIDE SEQUENCE [LARGE SCALE GENOMIC DNA]</scope>
    <source>
        <strain evidence="4">KACC 11407</strain>
    </source>
</reference>
<evidence type="ECO:0000256" key="1">
    <source>
        <dbReference type="SAM" id="MobiDB-lite"/>
    </source>
</evidence>
<dbReference type="EMBL" id="JBHSNM010000005">
    <property type="protein sequence ID" value="MFC5571066.1"/>
    <property type="molecule type" value="Genomic_DNA"/>
</dbReference>
<keyword evidence="4" id="KW-1185">Reference proteome</keyword>
<feature type="domain" description="PDZ" evidence="2">
    <location>
        <begin position="31"/>
        <end position="96"/>
    </location>
</feature>
<protein>
    <submittedName>
        <fullName evidence="3">PDZ domain-containing protein</fullName>
    </submittedName>
</protein>
<feature type="region of interest" description="Disordered" evidence="1">
    <location>
        <begin position="101"/>
        <end position="128"/>
    </location>
</feature>
<organism evidence="3 4">
    <name type="scientific">Lysobacter yangpyeongensis</name>
    <dbReference type="NCBI Taxonomy" id="346182"/>
    <lineage>
        <taxon>Bacteria</taxon>
        <taxon>Pseudomonadati</taxon>
        <taxon>Pseudomonadota</taxon>
        <taxon>Gammaproteobacteria</taxon>
        <taxon>Lysobacterales</taxon>
        <taxon>Lysobacteraceae</taxon>
        <taxon>Lysobacter</taxon>
    </lineage>
</organism>
<sequence length="128" mass="13749">MLLLLLAASAARAGDREATLLWVNNDRTLAMRNGDDGVAVTIAKPAPLHGLQAGDRIVAVGDEAVPDVEAFTAALERHRRSPATLRVQRDGKERLVRWSAADVRALLPTPPKPPTPPMPPAPPQPPRH</sequence>
<evidence type="ECO:0000313" key="4">
    <source>
        <dbReference type="Proteomes" id="UP001596036"/>
    </source>
</evidence>
<accession>A0ABW0SQ53</accession>
<name>A0ABW0SQ53_9GAMM</name>
<evidence type="ECO:0000313" key="3">
    <source>
        <dbReference type="EMBL" id="MFC5571066.1"/>
    </source>
</evidence>
<evidence type="ECO:0000259" key="2">
    <source>
        <dbReference type="Pfam" id="PF13180"/>
    </source>
</evidence>
<feature type="compositionally biased region" description="Pro residues" evidence="1">
    <location>
        <begin position="108"/>
        <end position="128"/>
    </location>
</feature>